<dbReference type="Pfam" id="PF07885">
    <property type="entry name" value="Ion_trans_2"/>
    <property type="match status" value="1"/>
</dbReference>
<organism evidence="3 4">
    <name type="scientific">Brugia timori</name>
    <dbReference type="NCBI Taxonomy" id="42155"/>
    <lineage>
        <taxon>Eukaryota</taxon>
        <taxon>Metazoa</taxon>
        <taxon>Ecdysozoa</taxon>
        <taxon>Nematoda</taxon>
        <taxon>Chromadorea</taxon>
        <taxon>Rhabditida</taxon>
        <taxon>Spirurina</taxon>
        <taxon>Spiruromorpha</taxon>
        <taxon>Filarioidea</taxon>
        <taxon>Onchocercidae</taxon>
        <taxon>Brugia</taxon>
    </lineage>
</organism>
<dbReference type="EMBL" id="UZAG01023928">
    <property type="protein sequence ID" value="VDO58033.1"/>
    <property type="molecule type" value="Genomic_DNA"/>
</dbReference>
<gene>
    <name evidence="3" type="ORF">BTMF_LOCUS16191</name>
</gene>
<protein>
    <recommendedName>
        <fullName evidence="2">Potassium channel domain-containing protein</fullName>
    </recommendedName>
</protein>
<feature type="transmembrane region" description="Helical" evidence="1">
    <location>
        <begin position="46"/>
        <end position="69"/>
    </location>
</feature>
<dbReference type="AlphaFoldDB" id="A0A3P7XZ36"/>
<evidence type="ECO:0000256" key="1">
    <source>
        <dbReference type="SAM" id="Phobius"/>
    </source>
</evidence>
<dbReference type="SUPFAM" id="SSF81324">
    <property type="entry name" value="Voltage-gated potassium channels"/>
    <property type="match status" value="1"/>
</dbReference>
<feature type="non-terminal residue" evidence="3">
    <location>
        <position position="70"/>
    </location>
</feature>
<proteinExistence type="predicted"/>
<sequence length="70" mass="8048">MLTPIIAIIVMEAERSRNWNYIDSLYYTFTTSTLIGLGDFTPQSSYIQFFVLIPLFFIVETLFALALGFI</sequence>
<evidence type="ECO:0000259" key="2">
    <source>
        <dbReference type="Pfam" id="PF07885"/>
    </source>
</evidence>
<dbReference type="Gene3D" id="1.10.287.70">
    <property type="match status" value="1"/>
</dbReference>
<evidence type="ECO:0000313" key="3">
    <source>
        <dbReference type="EMBL" id="VDO58033.1"/>
    </source>
</evidence>
<keyword evidence="1" id="KW-1133">Transmembrane helix</keyword>
<keyword evidence="1" id="KW-0812">Transmembrane</keyword>
<keyword evidence="1" id="KW-0472">Membrane</keyword>
<evidence type="ECO:0000313" key="4">
    <source>
        <dbReference type="Proteomes" id="UP000280834"/>
    </source>
</evidence>
<reference evidence="3 4" key="1">
    <citation type="submission" date="2018-11" db="EMBL/GenBank/DDBJ databases">
        <authorList>
            <consortium name="Pathogen Informatics"/>
        </authorList>
    </citation>
    <scope>NUCLEOTIDE SEQUENCE [LARGE SCALE GENOMIC DNA]</scope>
</reference>
<dbReference type="Proteomes" id="UP000280834">
    <property type="component" value="Unassembled WGS sequence"/>
</dbReference>
<keyword evidence="4" id="KW-1185">Reference proteome</keyword>
<dbReference type="InterPro" id="IPR013099">
    <property type="entry name" value="K_chnl_dom"/>
</dbReference>
<accession>A0A3P7XZ36</accession>
<name>A0A3P7XZ36_9BILA</name>
<feature type="domain" description="Potassium channel" evidence="2">
    <location>
        <begin position="8"/>
        <end position="65"/>
    </location>
</feature>